<keyword evidence="1" id="KW-0812">Transmembrane</keyword>
<evidence type="ECO:0000259" key="2">
    <source>
        <dbReference type="Pfam" id="PF03703"/>
    </source>
</evidence>
<dbReference type="Proteomes" id="UP000661077">
    <property type="component" value="Unassembled WGS sequence"/>
</dbReference>
<feature type="transmembrane region" description="Helical" evidence="1">
    <location>
        <begin position="186"/>
        <end position="205"/>
    </location>
</feature>
<dbReference type="PIRSF" id="PIRSF026631">
    <property type="entry name" value="UCP026631"/>
    <property type="match status" value="1"/>
</dbReference>
<evidence type="ECO:0000256" key="1">
    <source>
        <dbReference type="SAM" id="Phobius"/>
    </source>
</evidence>
<reference evidence="3 4" key="1">
    <citation type="journal article" date="2021" name="Int. J. Syst. Evol. Microbiol.">
        <title>Steroidobacter gossypii sp. nov., isolated from soil of cotton cropping field.</title>
        <authorList>
            <person name="Huang R."/>
            <person name="Yang S."/>
            <person name="Zhen C."/>
            <person name="Liu W."/>
        </authorList>
    </citation>
    <scope>NUCLEOTIDE SEQUENCE [LARGE SCALE GENOMIC DNA]</scope>
    <source>
        <strain evidence="3 4">S1-65</strain>
    </source>
</reference>
<feature type="domain" description="YdbS-like PH" evidence="2">
    <location>
        <begin position="268"/>
        <end position="316"/>
    </location>
</feature>
<protein>
    <submittedName>
        <fullName evidence="3">PH domain-containing protein</fullName>
    </submittedName>
</protein>
<dbReference type="InterPro" id="IPR014529">
    <property type="entry name" value="UCP026631"/>
</dbReference>
<dbReference type="EMBL" id="JAEVLS010000005">
    <property type="protein sequence ID" value="MBM0107206.1"/>
    <property type="molecule type" value="Genomic_DNA"/>
</dbReference>
<dbReference type="RefSeq" id="WP_203169324.1">
    <property type="nucleotide sequence ID" value="NZ_JAEVLS010000005.1"/>
</dbReference>
<keyword evidence="4" id="KW-1185">Reference proteome</keyword>
<feature type="transmembrane region" description="Helical" evidence="1">
    <location>
        <begin position="371"/>
        <end position="389"/>
    </location>
</feature>
<dbReference type="PANTHER" id="PTHR34473">
    <property type="entry name" value="UPF0699 TRANSMEMBRANE PROTEIN YDBS"/>
    <property type="match status" value="1"/>
</dbReference>
<comment type="caution">
    <text evidence="3">The sequence shown here is derived from an EMBL/GenBank/DDBJ whole genome shotgun (WGS) entry which is preliminary data.</text>
</comment>
<feature type="transmembrane region" description="Helical" evidence="1">
    <location>
        <begin position="49"/>
        <end position="67"/>
    </location>
</feature>
<accession>A0ABS1X1U6</accession>
<feature type="transmembrane region" description="Helical" evidence="1">
    <location>
        <begin position="225"/>
        <end position="258"/>
    </location>
</feature>
<name>A0ABS1X1U6_9GAMM</name>
<gene>
    <name evidence="3" type="ORF">JM946_20920</name>
</gene>
<feature type="domain" description="YdbS-like PH" evidence="2">
    <location>
        <begin position="415"/>
        <end position="493"/>
    </location>
</feature>
<feature type="transmembrane region" description="Helical" evidence="1">
    <location>
        <begin position="16"/>
        <end position="37"/>
    </location>
</feature>
<feature type="domain" description="YdbS-like PH" evidence="2">
    <location>
        <begin position="71"/>
        <end position="147"/>
    </location>
</feature>
<dbReference type="InterPro" id="IPR005182">
    <property type="entry name" value="YdbS-like_PH"/>
</dbReference>
<keyword evidence="1" id="KW-1133">Transmembrane helix</keyword>
<evidence type="ECO:0000313" key="3">
    <source>
        <dbReference type="EMBL" id="MBM0107206.1"/>
    </source>
</evidence>
<dbReference type="PANTHER" id="PTHR34473:SF2">
    <property type="entry name" value="UPF0699 TRANSMEMBRANE PROTEIN YDBT"/>
    <property type="match status" value="1"/>
</dbReference>
<keyword evidence="1" id="KW-0472">Membrane</keyword>
<proteinExistence type="predicted"/>
<dbReference type="Pfam" id="PF03703">
    <property type="entry name" value="bPH_2"/>
    <property type="match status" value="3"/>
</dbReference>
<evidence type="ECO:0000313" key="4">
    <source>
        <dbReference type="Proteomes" id="UP000661077"/>
    </source>
</evidence>
<sequence length="504" mass="55367">MASDSNFQPTQRLHGLSWLFGLTGAIRQLVVPLIALLFFNVRDDTPGPFGPWIVPIIVTALLIRAVWVQLTFRYGFSLTGLVIHEGAIFRNVRHIEYARIENIDTERGPLHRLLGVAEVRVQTSTGGKPEASISVLGLPAVQEMRERVFSEVRPAEQVAADSPPEQTLLHLSIDELVRHGLIDNRGMILIAAAFGVLHETGIFVLDPQLLERLLESPSAAGLAALGLMMQIALGALTILAVVLAVRMLSVILAIVTLYDFKLTRVAGDLRARYGLFTRVALTLRTRRIQAVHQTESLLHRWFKRVSLSVDLAGDGGGGEGDNDSSRMRTRWLAPVCPAVSAPELIAAALPSLDWSHQPDWQPLAAGARGRIFRKTLAWSVLILTLPAIWYLREGAAFVVVSCVPLAWMHAHLYVKHTRWALAPDAVLFRSGWLKRRLAIVPRDRVQTLAVEASPFDRRSRMASIYVDTAGASSMAAGIRIRYLGAETAEQLASALYRTAGATAP</sequence>
<organism evidence="3 4">
    <name type="scientific">Steroidobacter gossypii</name>
    <dbReference type="NCBI Taxonomy" id="2805490"/>
    <lineage>
        <taxon>Bacteria</taxon>
        <taxon>Pseudomonadati</taxon>
        <taxon>Pseudomonadota</taxon>
        <taxon>Gammaproteobacteria</taxon>
        <taxon>Steroidobacterales</taxon>
        <taxon>Steroidobacteraceae</taxon>
        <taxon>Steroidobacter</taxon>
    </lineage>
</organism>